<sequence>MTQLHLAILCTTLAGAMIPLGAWLAVVERIRPNWLEEEFRHTVIAFGGGVLLAAISFVLVPEGIDKLPAAASVAAFAAGGLGFFWLDRMISGNGGGSKAQLVAMVSDFLPEALALGALFASGDPTGPLLAALIGLQNLPEGFNAYREVVAGSGKSPKTILRAFAAVALVGPVAAILGHVYLTSLPELTGFVMLFAGGGILYLIFQDIAVQAHLEQRWAPSLGAVGGYLVGLIGHLMVH</sequence>
<dbReference type="EMBL" id="NPEV01000002">
    <property type="protein sequence ID" value="RAI29816.1"/>
    <property type="molecule type" value="Genomic_DNA"/>
</dbReference>
<accession>A0A327JW51</accession>
<keyword evidence="4" id="KW-0862">Zinc</keyword>
<dbReference type="OrthoDB" id="5766358at2"/>
<name>A0A327JW51_9HYPH</name>
<evidence type="ECO:0000256" key="3">
    <source>
        <dbReference type="ARBA" id="ARBA00022475"/>
    </source>
</evidence>
<feature type="transmembrane region" description="Helical" evidence="5">
    <location>
        <begin position="39"/>
        <end position="61"/>
    </location>
</feature>
<dbReference type="PANTHER" id="PTHR11040">
    <property type="entry name" value="ZINC/IRON TRANSPORTER"/>
    <property type="match status" value="1"/>
</dbReference>
<dbReference type="Proteomes" id="UP000249299">
    <property type="component" value="Unassembled WGS sequence"/>
</dbReference>
<keyword evidence="5" id="KW-0472">Membrane</keyword>
<reference evidence="6 7" key="1">
    <citation type="submission" date="2017-07" db="EMBL/GenBank/DDBJ databases">
        <title>Draft Genome Sequences of Select Purple Nonsulfur Bacteria.</title>
        <authorList>
            <person name="Lasarre B."/>
            <person name="Mckinlay J.B."/>
        </authorList>
    </citation>
    <scope>NUCLEOTIDE SEQUENCE [LARGE SCALE GENOMIC DNA]</scope>
    <source>
        <strain evidence="6 7">DSM 11290</strain>
    </source>
</reference>
<keyword evidence="3" id="KW-1003">Cell membrane</keyword>
<feature type="transmembrane region" description="Helical" evidence="5">
    <location>
        <begin position="6"/>
        <end position="27"/>
    </location>
</feature>
<evidence type="ECO:0000313" key="7">
    <source>
        <dbReference type="Proteomes" id="UP000249299"/>
    </source>
</evidence>
<keyword evidence="5" id="KW-1133">Transmembrane helix</keyword>
<evidence type="ECO:0000313" key="6">
    <source>
        <dbReference type="EMBL" id="RAI29816.1"/>
    </source>
</evidence>
<feature type="transmembrane region" description="Helical" evidence="5">
    <location>
        <begin position="187"/>
        <end position="204"/>
    </location>
</feature>
<keyword evidence="7" id="KW-1185">Reference proteome</keyword>
<evidence type="ECO:0000256" key="1">
    <source>
        <dbReference type="ARBA" id="ARBA00004651"/>
    </source>
</evidence>
<evidence type="ECO:0000256" key="2">
    <source>
        <dbReference type="ARBA" id="ARBA00006939"/>
    </source>
</evidence>
<dbReference type="GO" id="GO:0005385">
    <property type="term" value="F:zinc ion transmembrane transporter activity"/>
    <property type="evidence" value="ECO:0007669"/>
    <property type="project" value="TreeGrafter"/>
</dbReference>
<feature type="transmembrane region" description="Helical" evidence="5">
    <location>
        <begin position="216"/>
        <end position="237"/>
    </location>
</feature>
<comment type="caution">
    <text evidence="6">The sequence shown here is derived from an EMBL/GenBank/DDBJ whole genome shotgun (WGS) entry which is preliminary data.</text>
</comment>
<dbReference type="AlphaFoldDB" id="A0A327JW51"/>
<dbReference type="PANTHER" id="PTHR11040:SF211">
    <property type="entry name" value="ZINC TRANSPORTER ZIP11"/>
    <property type="match status" value="1"/>
</dbReference>
<proteinExistence type="inferred from homology"/>
<comment type="subcellular location">
    <subcellularLocation>
        <location evidence="1">Cell membrane</location>
        <topology evidence="1">Multi-pass membrane protein</topology>
    </subcellularLocation>
</comment>
<comment type="similarity">
    <text evidence="2">Belongs to the ZIP transporter (TC 2.A.5) family.</text>
</comment>
<organism evidence="6 7">
    <name type="scientific">Rhodobium orientis</name>
    <dbReference type="NCBI Taxonomy" id="34017"/>
    <lineage>
        <taxon>Bacteria</taxon>
        <taxon>Pseudomonadati</taxon>
        <taxon>Pseudomonadota</taxon>
        <taxon>Alphaproteobacteria</taxon>
        <taxon>Hyphomicrobiales</taxon>
        <taxon>Rhodobiaceae</taxon>
        <taxon>Rhodobium</taxon>
    </lineage>
</organism>
<protein>
    <submittedName>
        <fullName evidence="6">Divalent cation transporter</fullName>
    </submittedName>
</protein>
<evidence type="ECO:0000256" key="4">
    <source>
        <dbReference type="ARBA" id="ARBA00022833"/>
    </source>
</evidence>
<feature type="transmembrane region" description="Helical" evidence="5">
    <location>
        <begin position="67"/>
        <end position="86"/>
    </location>
</feature>
<feature type="transmembrane region" description="Helical" evidence="5">
    <location>
        <begin position="162"/>
        <end position="181"/>
    </location>
</feature>
<dbReference type="GO" id="GO:0005886">
    <property type="term" value="C:plasma membrane"/>
    <property type="evidence" value="ECO:0007669"/>
    <property type="project" value="UniProtKB-SubCell"/>
</dbReference>
<gene>
    <name evidence="6" type="ORF">CH339_02015</name>
</gene>
<dbReference type="RefSeq" id="WP_111432607.1">
    <property type="nucleotide sequence ID" value="NZ_JACIGG010000006.1"/>
</dbReference>
<keyword evidence="5" id="KW-0812">Transmembrane</keyword>
<evidence type="ECO:0000256" key="5">
    <source>
        <dbReference type="SAM" id="Phobius"/>
    </source>
</evidence>